<keyword evidence="2" id="KW-0472">Membrane</keyword>
<evidence type="ECO:0000256" key="3">
    <source>
        <dbReference type="SAM" id="SignalP"/>
    </source>
</evidence>
<protein>
    <recommendedName>
        <fullName evidence="4">Mobile element protein CD1107-like domain-containing protein</fullName>
    </recommendedName>
</protein>
<feature type="domain" description="Mobile element protein CD1107-like" evidence="4">
    <location>
        <begin position="72"/>
        <end position="207"/>
    </location>
</feature>
<dbReference type="RefSeq" id="WP_101882408.1">
    <property type="nucleotide sequence ID" value="NZ_NIHW01000016.1"/>
</dbReference>
<gene>
    <name evidence="5" type="ORF">CDL20_07685</name>
</gene>
<dbReference type="Pfam" id="PF14283">
    <property type="entry name" value="CD1107-like"/>
    <property type="match status" value="1"/>
</dbReference>
<keyword evidence="2" id="KW-0812">Transmembrane</keyword>
<keyword evidence="3" id="KW-0732">Signal</keyword>
<dbReference type="AlphaFoldDB" id="A0A2N5Q057"/>
<evidence type="ECO:0000259" key="4">
    <source>
        <dbReference type="Pfam" id="PF14283"/>
    </source>
</evidence>
<feature type="region of interest" description="Disordered" evidence="1">
    <location>
        <begin position="223"/>
        <end position="245"/>
    </location>
</feature>
<dbReference type="InterPro" id="IPR025376">
    <property type="entry name" value="CD1107-like_dom"/>
</dbReference>
<feature type="transmembrane region" description="Helical" evidence="2">
    <location>
        <begin position="181"/>
        <end position="201"/>
    </location>
</feature>
<name>A0A2N5Q057_MEDGN</name>
<sequence>MVNKKMKKVWLILTLCLTLIFGSSINAYAYVDESATTETSTETAVTVEEELSADTESETDEEPTEETENSGAFSEAGNLSLLDDVGSDTAKELEYMTVQTKSGAVFYLVIDRSADTENVYFLNQVDAADLMAIMDDAEKQEYENSLQEEVTEVPETPTEEEPVVEEEPVEEEKPDLQTNNLALFGVIGVIAVAVIGGYAFMKKKAKKDGADLEEDLEFYDDEEYENEDEVENQEIEFIDLEEEEK</sequence>
<feature type="compositionally biased region" description="Acidic residues" evidence="1">
    <location>
        <begin position="151"/>
        <end position="173"/>
    </location>
</feature>
<evidence type="ECO:0000256" key="1">
    <source>
        <dbReference type="SAM" id="MobiDB-lite"/>
    </source>
</evidence>
<proteinExistence type="predicted"/>
<feature type="region of interest" description="Disordered" evidence="1">
    <location>
        <begin position="151"/>
        <end position="175"/>
    </location>
</feature>
<feature type="compositionally biased region" description="Acidic residues" evidence="1">
    <location>
        <begin position="47"/>
        <end position="68"/>
    </location>
</feature>
<dbReference type="EMBL" id="NIHW01000016">
    <property type="protein sequence ID" value="PLT87004.1"/>
    <property type="molecule type" value="Genomic_DNA"/>
</dbReference>
<evidence type="ECO:0000313" key="5">
    <source>
        <dbReference type="EMBL" id="PLT87004.1"/>
    </source>
</evidence>
<feature type="region of interest" description="Disordered" evidence="1">
    <location>
        <begin position="38"/>
        <end position="78"/>
    </location>
</feature>
<dbReference type="Proteomes" id="UP000234840">
    <property type="component" value="Unassembled WGS sequence"/>
</dbReference>
<accession>A0A2N5Q057</accession>
<feature type="chain" id="PRO_5014801523" description="Mobile element protein CD1107-like domain-containing protein" evidence="3">
    <location>
        <begin position="30"/>
        <end position="245"/>
    </location>
</feature>
<evidence type="ECO:0000256" key="2">
    <source>
        <dbReference type="SAM" id="Phobius"/>
    </source>
</evidence>
<organism evidence="5 6">
    <name type="scientific">Mediterraneibacter gnavus</name>
    <name type="common">Ruminococcus gnavus</name>
    <dbReference type="NCBI Taxonomy" id="33038"/>
    <lineage>
        <taxon>Bacteria</taxon>
        <taxon>Bacillati</taxon>
        <taxon>Bacillota</taxon>
        <taxon>Clostridia</taxon>
        <taxon>Lachnospirales</taxon>
        <taxon>Lachnospiraceae</taxon>
        <taxon>Mediterraneibacter</taxon>
    </lineage>
</organism>
<feature type="signal peptide" evidence="3">
    <location>
        <begin position="1"/>
        <end position="29"/>
    </location>
</feature>
<reference evidence="5 6" key="1">
    <citation type="journal article" date="2017" name="Genome Med.">
        <title>A novel Ruminococcus gnavus clade enriched in inflammatory bowel disease patients.</title>
        <authorList>
            <person name="Hall A.B."/>
            <person name="Yassour M."/>
            <person name="Sauk J."/>
            <person name="Garner A."/>
            <person name="Jiang X."/>
            <person name="Arthur T."/>
            <person name="Lagoudas G.K."/>
            <person name="Vatanen T."/>
            <person name="Fornelos N."/>
            <person name="Wilson R."/>
            <person name="Bertha M."/>
            <person name="Cohen M."/>
            <person name="Garber J."/>
            <person name="Khalili H."/>
            <person name="Gevers D."/>
            <person name="Ananthakrishnan A.N."/>
            <person name="Kugathasan S."/>
            <person name="Lander E.S."/>
            <person name="Blainey P."/>
            <person name="Vlamakis H."/>
            <person name="Xavier R.J."/>
            <person name="Huttenhower C."/>
        </authorList>
    </citation>
    <scope>NUCLEOTIDE SEQUENCE [LARGE SCALE GENOMIC DNA]</scope>
    <source>
        <strain evidence="5 6">RJX1128</strain>
    </source>
</reference>
<keyword evidence="2" id="KW-1133">Transmembrane helix</keyword>
<evidence type="ECO:0000313" key="6">
    <source>
        <dbReference type="Proteomes" id="UP000234840"/>
    </source>
</evidence>
<comment type="caution">
    <text evidence="5">The sequence shown here is derived from an EMBL/GenBank/DDBJ whole genome shotgun (WGS) entry which is preliminary data.</text>
</comment>